<gene>
    <name evidence="1" type="ORF">CK203_014340</name>
</gene>
<reference evidence="1 2" key="1">
    <citation type="journal article" date="2018" name="PLoS Genet.">
        <title>Population sequencing reveals clonal diversity and ancestral inbreeding in the grapevine cultivar Chardonnay.</title>
        <authorList>
            <person name="Roach M.J."/>
            <person name="Johnson D.L."/>
            <person name="Bohlmann J."/>
            <person name="van Vuuren H.J."/>
            <person name="Jones S.J."/>
            <person name="Pretorius I.S."/>
            <person name="Schmidt S.A."/>
            <person name="Borneman A.R."/>
        </authorList>
    </citation>
    <scope>NUCLEOTIDE SEQUENCE [LARGE SCALE GENOMIC DNA]</scope>
    <source>
        <strain evidence="2">cv. Chardonnay</strain>
        <tissue evidence="1">Leaf</tissue>
    </source>
</reference>
<evidence type="ECO:0000313" key="1">
    <source>
        <dbReference type="EMBL" id="RVX16342.1"/>
    </source>
</evidence>
<name>A0A438K559_VITVI</name>
<sequence length="155" mass="17491">MTTPLRLVLPPLGLTSATTTPIASFSFSPSKLPILFHFLTSPSPNSSNPFIFSPSLALHRCFPEKRSTLSSRQMVYLSRFLSRYVVACSFRCEMVFWEVGLVWFSVWKRVVYMFGGVKWCSGNWVLLGLVFGIRNCVWFVVSSGFLRLGLASFSV</sequence>
<proteinExistence type="predicted"/>
<evidence type="ECO:0000313" key="2">
    <source>
        <dbReference type="Proteomes" id="UP000288805"/>
    </source>
</evidence>
<protein>
    <submittedName>
        <fullName evidence="1">Uncharacterized protein</fullName>
    </submittedName>
</protein>
<accession>A0A438K559</accession>
<dbReference type="AlphaFoldDB" id="A0A438K559"/>
<dbReference type="EMBL" id="QGNW01000016">
    <property type="protein sequence ID" value="RVX16342.1"/>
    <property type="molecule type" value="Genomic_DNA"/>
</dbReference>
<dbReference type="Proteomes" id="UP000288805">
    <property type="component" value="Unassembled WGS sequence"/>
</dbReference>
<comment type="caution">
    <text evidence="1">The sequence shown here is derived from an EMBL/GenBank/DDBJ whole genome shotgun (WGS) entry which is preliminary data.</text>
</comment>
<organism evidence="1 2">
    <name type="scientific">Vitis vinifera</name>
    <name type="common">Grape</name>
    <dbReference type="NCBI Taxonomy" id="29760"/>
    <lineage>
        <taxon>Eukaryota</taxon>
        <taxon>Viridiplantae</taxon>
        <taxon>Streptophyta</taxon>
        <taxon>Embryophyta</taxon>
        <taxon>Tracheophyta</taxon>
        <taxon>Spermatophyta</taxon>
        <taxon>Magnoliopsida</taxon>
        <taxon>eudicotyledons</taxon>
        <taxon>Gunneridae</taxon>
        <taxon>Pentapetalae</taxon>
        <taxon>rosids</taxon>
        <taxon>Vitales</taxon>
        <taxon>Vitaceae</taxon>
        <taxon>Viteae</taxon>
        <taxon>Vitis</taxon>
    </lineage>
</organism>